<dbReference type="NCBIfam" id="TIGR00792">
    <property type="entry name" value="gph"/>
    <property type="match status" value="1"/>
</dbReference>
<dbReference type="PANTHER" id="PTHR11328:SF24">
    <property type="entry name" value="MAJOR FACILITATOR SUPERFAMILY (MFS) PROFILE DOMAIN-CONTAINING PROTEIN"/>
    <property type="match status" value="1"/>
</dbReference>
<protein>
    <submittedName>
        <fullName evidence="1">Isoprimeverose transporter</fullName>
    </submittedName>
</protein>
<dbReference type="PANTHER" id="PTHR11328">
    <property type="entry name" value="MAJOR FACILITATOR SUPERFAMILY DOMAIN-CONTAINING PROTEIN"/>
    <property type="match status" value="1"/>
</dbReference>
<dbReference type="Pfam" id="PF13347">
    <property type="entry name" value="MFS_2"/>
    <property type="match status" value="1"/>
</dbReference>
<dbReference type="InterPro" id="IPR036259">
    <property type="entry name" value="MFS_trans_sf"/>
</dbReference>
<evidence type="ECO:0000313" key="1">
    <source>
        <dbReference type="EMBL" id="URZ13567.1"/>
    </source>
</evidence>
<dbReference type="Proteomes" id="UP000190951">
    <property type="component" value="Chromosome"/>
</dbReference>
<dbReference type="Gene3D" id="1.20.1250.20">
    <property type="entry name" value="MFS general substrate transporter like domains"/>
    <property type="match status" value="2"/>
</dbReference>
<dbReference type="GO" id="GO:0006814">
    <property type="term" value="P:sodium ion transport"/>
    <property type="evidence" value="ECO:0007669"/>
    <property type="project" value="InterPro"/>
</dbReference>
<proteinExistence type="predicted"/>
<sequence length="446" mass="49023">MEKIKLPLPEKISYGLGDTASTLTFQMVSVYIMFFYTDVFGLAASSVALLLLSARIIDAFIDPIVGILIDKTNTKWGKCRPYFLWFSVPYGLIAMATFFTPHLNTSGKLIYAYITYISLNIVYSIINLPITAILPSLTDDYEERTQTSAIRIFLASCGSLIVSTFTLSLVGVFGGSDKQKGFFLTMILFGFIAIILFINTFIHTKERIIVRSEKTLPLKKAALALKSLPWLIIALVQVFIYIGFNMKSSSMVYYLTYNIGRSDLTQVFMFVSTIAVLPAIAITPFTVSKIGKRNTLILGIACSIVNSFLLVIGDRNITILLTATAISALGVGFSNGVIFSMIADIVDYGEWKTNIRAQGLLSSSASFGAKFGMGIGSGFAAFILALGHYTPGKSQTPLAKLSISLNFIWIPAITSTIAILALMFYKVDKIYPQIQASLLKKRQSQY</sequence>
<dbReference type="RefSeq" id="WP_077832909.1">
    <property type="nucleotide sequence ID" value="NZ_CP096983.1"/>
</dbReference>
<dbReference type="GO" id="GO:0008643">
    <property type="term" value="P:carbohydrate transport"/>
    <property type="evidence" value="ECO:0007669"/>
    <property type="project" value="InterPro"/>
</dbReference>
<dbReference type="InterPro" id="IPR039672">
    <property type="entry name" value="MFS_2"/>
</dbReference>
<dbReference type="SUPFAM" id="SSF103473">
    <property type="entry name" value="MFS general substrate transporter"/>
    <property type="match status" value="1"/>
</dbReference>
<keyword evidence="2" id="KW-1185">Reference proteome</keyword>
<accession>A0A1S8MD29</accession>
<dbReference type="EMBL" id="CP096983">
    <property type="protein sequence ID" value="URZ13567.1"/>
    <property type="molecule type" value="Genomic_DNA"/>
</dbReference>
<reference evidence="1 2" key="1">
    <citation type="submission" date="2022-04" db="EMBL/GenBank/DDBJ databases">
        <title>Genome sequence of C. roseum typestrain.</title>
        <authorList>
            <person name="Poehlein A."/>
            <person name="Schoch T."/>
            <person name="Duerre P."/>
            <person name="Daniel R."/>
        </authorList>
    </citation>
    <scope>NUCLEOTIDE SEQUENCE [LARGE SCALE GENOMIC DNA]</scope>
    <source>
        <strain evidence="1 2">DSM 7320</strain>
    </source>
</reference>
<organism evidence="1 2">
    <name type="scientific">Clostridium felsineum</name>
    <dbReference type="NCBI Taxonomy" id="36839"/>
    <lineage>
        <taxon>Bacteria</taxon>
        <taxon>Bacillati</taxon>
        <taxon>Bacillota</taxon>
        <taxon>Clostridia</taxon>
        <taxon>Eubacteriales</taxon>
        <taxon>Clostridiaceae</taxon>
        <taxon>Clostridium</taxon>
    </lineage>
</organism>
<dbReference type="STRING" id="84029.CROST_08110"/>
<name>A0A1S8MD29_9CLOT</name>
<dbReference type="GO" id="GO:0015293">
    <property type="term" value="F:symporter activity"/>
    <property type="evidence" value="ECO:0007669"/>
    <property type="project" value="InterPro"/>
</dbReference>
<evidence type="ECO:0000313" key="2">
    <source>
        <dbReference type="Proteomes" id="UP000190951"/>
    </source>
</evidence>
<dbReference type="KEGG" id="crw:CROST_043330"/>
<dbReference type="InterPro" id="IPR001927">
    <property type="entry name" value="Na/Gal_symport"/>
</dbReference>
<dbReference type="GO" id="GO:0005886">
    <property type="term" value="C:plasma membrane"/>
    <property type="evidence" value="ECO:0007669"/>
    <property type="project" value="TreeGrafter"/>
</dbReference>
<dbReference type="AlphaFoldDB" id="A0A1S8MD29"/>
<dbReference type="CDD" id="cd17332">
    <property type="entry name" value="MFS_MelB_like"/>
    <property type="match status" value="1"/>
</dbReference>
<gene>
    <name evidence="1" type="primary">xylP_6</name>
    <name evidence="1" type="ORF">CROST_043330</name>
</gene>